<proteinExistence type="predicted"/>
<gene>
    <name evidence="1" type="ORF">JMA_40150</name>
</gene>
<dbReference type="Proteomes" id="UP000031449">
    <property type="component" value="Plasmid unnamed"/>
</dbReference>
<dbReference type="KEGG" id="jeo:JMA_40150"/>
<dbReference type="AlphaFoldDB" id="A0A0B5AXS7"/>
<keyword evidence="1" id="KW-0614">Plasmid</keyword>
<accession>A0A0B5AXS7</accession>
<reference evidence="1 2" key="1">
    <citation type="submission" date="2014-08" db="EMBL/GenBank/DDBJ databases">
        <title>Complete genome of a marine bacteria Jeotgalibacillus malaysiensis.</title>
        <authorList>
            <person name="Yaakop A.S."/>
            <person name="Chan K.-G."/>
            <person name="Goh K.M."/>
        </authorList>
    </citation>
    <scope>NUCLEOTIDE SEQUENCE [LARGE SCALE GENOMIC DNA]</scope>
    <source>
        <strain evidence="1 2">D5</strain>
        <plasmid evidence="2">Plasmid</plasmid>
    </source>
</reference>
<keyword evidence="2" id="KW-1185">Reference proteome</keyword>
<dbReference type="BioCyc" id="JESP1508404:G14D9-13299-MONOMER"/>
<evidence type="ECO:0000313" key="1">
    <source>
        <dbReference type="EMBL" id="AJD93333.1"/>
    </source>
</evidence>
<protein>
    <submittedName>
        <fullName evidence="1">Uncharacterized protein</fullName>
    </submittedName>
</protein>
<dbReference type="EMBL" id="CP009417">
    <property type="protein sequence ID" value="AJD93333.1"/>
    <property type="molecule type" value="Genomic_DNA"/>
</dbReference>
<evidence type="ECO:0000313" key="2">
    <source>
        <dbReference type="Proteomes" id="UP000031449"/>
    </source>
</evidence>
<name>A0A0B5AXS7_9BACL</name>
<sequence>MLATAEHKKVFKDFYGEHAFESIAELLKDDPLLSQDVDFPISLHELSITLEEVCRYEESGNLVGFRPFYQAEDSFLHDHPLVWSLLEAGLLPREGMEQKIPYVDYKHAIGAPIEELLKLPLSIRMEMKHYEGNWARKYAHSRLNYFDEELDLSLALFKRMGIELEPNQLERWITLYWG</sequence>
<geneLocation type="plasmid" evidence="2"/>
<dbReference type="HOGENOM" id="CLU_1508668_0_0_9"/>
<organism evidence="1 2">
    <name type="scientific">Jeotgalibacillus malaysiensis</name>
    <dbReference type="NCBI Taxonomy" id="1508404"/>
    <lineage>
        <taxon>Bacteria</taxon>
        <taxon>Bacillati</taxon>
        <taxon>Bacillota</taxon>
        <taxon>Bacilli</taxon>
        <taxon>Bacillales</taxon>
        <taxon>Caryophanaceae</taxon>
        <taxon>Jeotgalibacillus</taxon>
    </lineage>
</organism>